<reference evidence="1" key="2">
    <citation type="journal article" date="2015" name="Fish Shellfish Immunol.">
        <title>Early steps in the European eel (Anguilla anguilla)-Vibrio vulnificus interaction in the gills: Role of the RtxA13 toxin.</title>
        <authorList>
            <person name="Callol A."/>
            <person name="Pajuelo D."/>
            <person name="Ebbesson L."/>
            <person name="Teles M."/>
            <person name="MacKenzie S."/>
            <person name="Amaro C."/>
        </authorList>
    </citation>
    <scope>NUCLEOTIDE SEQUENCE</scope>
</reference>
<evidence type="ECO:0000313" key="1">
    <source>
        <dbReference type="EMBL" id="JAH73152.1"/>
    </source>
</evidence>
<reference evidence="1" key="1">
    <citation type="submission" date="2014-11" db="EMBL/GenBank/DDBJ databases">
        <authorList>
            <person name="Amaro Gonzalez C."/>
        </authorList>
    </citation>
    <scope>NUCLEOTIDE SEQUENCE</scope>
</reference>
<accession>A0A0E9V528</accession>
<sequence>MPVMATSSVLLVLSSKIHFNVISQPVLSELLKCIS</sequence>
<dbReference type="EMBL" id="GBXM01035425">
    <property type="protein sequence ID" value="JAH73152.1"/>
    <property type="molecule type" value="Transcribed_RNA"/>
</dbReference>
<dbReference type="AlphaFoldDB" id="A0A0E9V528"/>
<protein>
    <submittedName>
        <fullName evidence="1">Uncharacterized protein</fullName>
    </submittedName>
</protein>
<proteinExistence type="predicted"/>
<organism evidence="1">
    <name type="scientific">Anguilla anguilla</name>
    <name type="common">European freshwater eel</name>
    <name type="synonym">Muraena anguilla</name>
    <dbReference type="NCBI Taxonomy" id="7936"/>
    <lineage>
        <taxon>Eukaryota</taxon>
        <taxon>Metazoa</taxon>
        <taxon>Chordata</taxon>
        <taxon>Craniata</taxon>
        <taxon>Vertebrata</taxon>
        <taxon>Euteleostomi</taxon>
        <taxon>Actinopterygii</taxon>
        <taxon>Neopterygii</taxon>
        <taxon>Teleostei</taxon>
        <taxon>Anguilliformes</taxon>
        <taxon>Anguillidae</taxon>
        <taxon>Anguilla</taxon>
    </lineage>
</organism>
<name>A0A0E9V528_ANGAN</name>